<organism evidence="2">
    <name type="scientific">Anopheles darlingi</name>
    <name type="common">Mosquito</name>
    <dbReference type="NCBI Taxonomy" id="43151"/>
    <lineage>
        <taxon>Eukaryota</taxon>
        <taxon>Metazoa</taxon>
        <taxon>Ecdysozoa</taxon>
        <taxon>Arthropoda</taxon>
        <taxon>Hexapoda</taxon>
        <taxon>Insecta</taxon>
        <taxon>Pterygota</taxon>
        <taxon>Neoptera</taxon>
        <taxon>Endopterygota</taxon>
        <taxon>Diptera</taxon>
        <taxon>Nematocera</taxon>
        <taxon>Culicoidea</taxon>
        <taxon>Culicidae</taxon>
        <taxon>Anophelinae</taxon>
        <taxon>Anopheles</taxon>
    </lineage>
</organism>
<dbReference type="AlphaFoldDB" id="A0A2M4DE78"/>
<accession>A0A2M4DE78</accession>
<sequence length="106" mass="11775">MLLLIMVFFFIALALDKSIPTHLAYQADETEATFALLDSPGLLDPWQSYIILTRRRLLLGLGCSRKSASRSIANERSSRISSCSNRRAIAWFISRTLEAGIGADGR</sequence>
<protein>
    <submittedName>
        <fullName evidence="2">Putative secreted protein</fullName>
    </submittedName>
</protein>
<keyword evidence="1" id="KW-0732">Signal</keyword>
<reference evidence="2" key="1">
    <citation type="submission" date="2018-01" db="EMBL/GenBank/DDBJ databases">
        <title>An insight into the sialome of Amazonian anophelines.</title>
        <authorList>
            <person name="Ribeiro J.M."/>
            <person name="Scarpassa V."/>
            <person name="Calvo E."/>
        </authorList>
    </citation>
    <scope>NUCLEOTIDE SEQUENCE</scope>
</reference>
<feature type="chain" id="PRO_5014844101" evidence="1">
    <location>
        <begin position="17"/>
        <end position="106"/>
    </location>
</feature>
<evidence type="ECO:0000256" key="1">
    <source>
        <dbReference type="SAM" id="SignalP"/>
    </source>
</evidence>
<proteinExistence type="predicted"/>
<dbReference type="EMBL" id="GGFL01011260">
    <property type="protein sequence ID" value="MBW75438.1"/>
    <property type="molecule type" value="Transcribed_RNA"/>
</dbReference>
<evidence type="ECO:0000313" key="2">
    <source>
        <dbReference type="EMBL" id="MBW75438.1"/>
    </source>
</evidence>
<name>A0A2M4DE78_ANODA</name>
<feature type="signal peptide" evidence="1">
    <location>
        <begin position="1"/>
        <end position="16"/>
    </location>
</feature>